<feature type="region of interest" description="Disordered" evidence="1">
    <location>
        <begin position="66"/>
        <end position="87"/>
    </location>
</feature>
<comment type="caution">
    <text evidence="2">The sequence shown here is derived from an EMBL/GenBank/DDBJ whole genome shotgun (WGS) entry which is preliminary data.</text>
</comment>
<gene>
    <name evidence="2" type="ORF">HK100_007243</name>
</gene>
<evidence type="ECO:0000313" key="3">
    <source>
        <dbReference type="Proteomes" id="UP001211907"/>
    </source>
</evidence>
<accession>A0AAD5SPL5</accession>
<name>A0AAD5SPL5_9FUNG</name>
<evidence type="ECO:0000313" key="2">
    <source>
        <dbReference type="EMBL" id="KAJ3091224.1"/>
    </source>
</evidence>
<organism evidence="2 3">
    <name type="scientific">Physocladia obscura</name>
    <dbReference type="NCBI Taxonomy" id="109957"/>
    <lineage>
        <taxon>Eukaryota</taxon>
        <taxon>Fungi</taxon>
        <taxon>Fungi incertae sedis</taxon>
        <taxon>Chytridiomycota</taxon>
        <taxon>Chytridiomycota incertae sedis</taxon>
        <taxon>Chytridiomycetes</taxon>
        <taxon>Chytridiales</taxon>
        <taxon>Chytriomycetaceae</taxon>
        <taxon>Physocladia</taxon>
    </lineage>
</organism>
<reference evidence="2" key="1">
    <citation type="submission" date="2020-05" db="EMBL/GenBank/DDBJ databases">
        <title>Phylogenomic resolution of chytrid fungi.</title>
        <authorList>
            <person name="Stajich J.E."/>
            <person name="Amses K."/>
            <person name="Simmons R."/>
            <person name="Seto K."/>
            <person name="Myers J."/>
            <person name="Bonds A."/>
            <person name="Quandt C.A."/>
            <person name="Barry K."/>
            <person name="Liu P."/>
            <person name="Grigoriev I."/>
            <person name="Longcore J.E."/>
            <person name="James T.Y."/>
        </authorList>
    </citation>
    <scope>NUCLEOTIDE SEQUENCE</scope>
    <source>
        <strain evidence="2">JEL0513</strain>
    </source>
</reference>
<feature type="compositionally biased region" description="Low complexity" evidence="1">
    <location>
        <begin position="116"/>
        <end position="131"/>
    </location>
</feature>
<feature type="compositionally biased region" description="Polar residues" evidence="1">
    <location>
        <begin position="132"/>
        <end position="147"/>
    </location>
</feature>
<protein>
    <submittedName>
        <fullName evidence="2">Uncharacterized protein</fullName>
    </submittedName>
</protein>
<sequence>MKMVNIYLFYLIISNTFFPESFSRIVDHSENSLQQSLLSIETPEKIELSSPPEPISAAPHLKRLHQNHGKKTTGPHHTKEDTTNANRNTAHSKVIVIDDDVDDLLDANALLLTNKASHGSSSGSGSSGSSSNQTQKQQNVNRNSKTTAVVVDSKSPARDKKKRKGEIQVESRGDQSRMESVTAILTAVVGTIADEKTVVASSPLRPEHRASITRETTPPPKASRKSSGELNSGIKVYVDVNGDSVTVPIVMDSVGTPKTVRWLQNEVARRYKFSHKKTVR</sequence>
<feature type="compositionally biased region" description="Basic residues" evidence="1">
    <location>
        <begin position="66"/>
        <end position="76"/>
    </location>
</feature>
<feature type="region of interest" description="Disordered" evidence="1">
    <location>
        <begin position="116"/>
        <end position="177"/>
    </location>
</feature>
<keyword evidence="3" id="KW-1185">Reference proteome</keyword>
<dbReference type="AlphaFoldDB" id="A0AAD5SPL5"/>
<dbReference type="Proteomes" id="UP001211907">
    <property type="component" value="Unassembled WGS sequence"/>
</dbReference>
<dbReference type="EMBL" id="JADGJH010003400">
    <property type="protein sequence ID" value="KAJ3091224.1"/>
    <property type="molecule type" value="Genomic_DNA"/>
</dbReference>
<feature type="compositionally biased region" description="Basic and acidic residues" evidence="1">
    <location>
        <begin position="165"/>
        <end position="177"/>
    </location>
</feature>
<evidence type="ECO:0000256" key="1">
    <source>
        <dbReference type="SAM" id="MobiDB-lite"/>
    </source>
</evidence>
<feature type="region of interest" description="Disordered" evidence="1">
    <location>
        <begin position="200"/>
        <end position="228"/>
    </location>
</feature>
<proteinExistence type="predicted"/>